<dbReference type="EMBL" id="JAIWYP010000006">
    <property type="protein sequence ID" value="KAH3813850.1"/>
    <property type="molecule type" value="Genomic_DNA"/>
</dbReference>
<evidence type="ECO:0008006" key="3">
    <source>
        <dbReference type="Google" id="ProtNLM"/>
    </source>
</evidence>
<organism evidence="1 2">
    <name type="scientific">Dreissena polymorpha</name>
    <name type="common">Zebra mussel</name>
    <name type="synonym">Mytilus polymorpha</name>
    <dbReference type="NCBI Taxonomy" id="45954"/>
    <lineage>
        <taxon>Eukaryota</taxon>
        <taxon>Metazoa</taxon>
        <taxon>Spiralia</taxon>
        <taxon>Lophotrochozoa</taxon>
        <taxon>Mollusca</taxon>
        <taxon>Bivalvia</taxon>
        <taxon>Autobranchia</taxon>
        <taxon>Heteroconchia</taxon>
        <taxon>Euheterodonta</taxon>
        <taxon>Imparidentia</taxon>
        <taxon>Neoheterodontei</taxon>
        <taxon>Myida</taxon>
        <taxon>Dreissenoidea</taxon>
        <taxon>Dreissenidae</taxon>
        <taxon>Dreissena</taxon>
    </lineage>
</organism>
<dbReference type="SUPFAM" id="SSF52047">
    <property type="entry name" value="RNI-like"/>
    <property type="match status" value="1"/>
</dbReference>
<dbReference type="AlphaFoldDB" id="A0A9D4GB32"/>
<keyword evidence="2" id="KW-1185">Reference proteome</keyword>
<dbReference type="PANTHER" id="PTHR46844:SF1">
    <property type="entry name" value="SLR5058 PROTEIN"/>
    <property type="match status" value="1"/>
</dbReference>
<name>A0A9D4GB32_DREPO</name>
<dbReference type="Gene3D" id="3.80.10.10">
    <property type="entry name" value="Ribonuclease Inhibitor"/>
    <property type="match status" value="1"/>
</dbReference>
<dbReference type="Gene3D" id="3.40.50.300">
    <property type="entry name" value="P-loop containing nucleotide triphosphate hydrolases"/>
    <property type="match status" value="1"/>
</dbReference>
<comment type="caution">
    <text evidence="1">The sequence shown here is derived from an EMBL/GenBank/DDBJ whole genome shotgun (WGS) entry which is preliminary data.</text>
</comment>
<dbReference type="InterPro" id="IPR027417">
    <property type="entry name" value="P-loop_NTPase"/>
</dbReference>
<dbReference type="PANTHER" id="PTHR46844">
    <property type="entry name" value="SLR5058 PROTEIN"/>
    <property type="match status" value="1"/>
</dbReference>
<dbReference type="Proteomes" id="UP000828390">
    <property type="component" value="Unassembled WGS sequence"/>
</dbReference>
<gene>
    <name evidence="1" type="ORF">DPMN_142320</name>
</gene>
<accession>A0A9D4GB32</accession>
<protein>
    <recommendedName>
        <fullName evidence="3">NACHT domain-containing protein</fullName>
    </recommendedName>
</protein>
<evidence type="ECO:0000313" key="1">
    <source>
        <dbReference type="EMBL" id="KAH3813850.1"/>
    </source>
</evidence>
<dbReference type="SUPFAM" id="SSF52540">
    <property type="entry name" value="P-loop containing nucleoside triphosphate hydrolases"/>
    <property type="match status" value="1"/>
</dbReference>
<evidence type="ECO:0000313" key="2">
    <source>
        <dbReference type="Proteomes" id="UP000828390"/>
    </source>
</evidence>
<reference evidence="1" key="1">
    <citation type="journal article" date="2019" name="bioRxiv">
        <title>The Genome of the Zebra Mussel, Dreissena polymorpha: A Resource for Invasive Species Research.</title>
        <authorList>
            <person name="McCartney M.A."/>
            <person name="Auch B."/>
            <person name="Kono T."/>
            <person name="Mallez S."/>
            <person name="Zhang Y."/>
            <person name="Obille A."/>
            <person name="Becker A."/>
            <person name="Abrahante J.E."/>
            <person name="Garbe J."/>
            <person name="Badalamenti J.P."/>
            <person name="Herman A."/>
            <person name="Mangelson H."/>
            <person name="Liachko I."/>
            <person name="Sullivan S."/>
            <person name="Sone E.D."/>
            <person name="Koren S."/>
            <person name="Silverstein K.A.T."/>
            <person name="Beckman K.B."/>
            <person name="Gohl D.M."/>
        </authorList>
    </citation>
    <scope>NUCLEOTIDE SEQUENCE</scope>
    <source>
        <strain evidence="1">Duluth1</strain>
        <tissue evidence="1">Whole animal</tissue>
    </source>
</reference>
<reference evidence="1" key="2">
    <citation type="submission" date="2020-11" db="EMBL/GenBank/DDBJ databases">
        <authorList>
            <person name="McCartney M.A."/>
            <person name="Auch B."/>
            <person name="Kono T."/>
            <person name="Mallez S."/>
            <person name="Becker A."/>
            <person name="Gohl D.M."/>
            <person name="Silverstein K.A.T."/>
            <person name="Koren S."/>
            <person name="Bechman K.B."/>
            <person name="Herman A."/>
            <person name="Abrahante J.E."/>
            <person name="Garbe J."/>
        </authorList>
    </citation>
    <scope>NUCLEOTIDE SEQUENCE</scope>
    <source>
        <strain evidence="1">Duluth1</strain>
        <tissue evidence="1">Whole animal</tissue>
    </source>
</reference>
<proteinExistence type="predicted"/>
<dbReference type="InterPro" id="IPR032675">
    <property type="entry name" value="LRR_dom_sf"/>
</dbReference>
<sequence length="1254" mass="142325">MSLKELGELLKEVYQTLDRAKEAGERVSKEAEINLLEALQTLEFSTLAGKRRLESQTQLGEHRIEIKTLALQKHIETKKQDAVHCLESKIKDGTQRIERHVRDGLMRFQQAETKTASKDYERGLADLRQRLMKHYVDTTCNVPLSTFDQSLDKRITDIYETPNIHRIIIEKDGKRLKKEEHVLTYKDILYTNDKSNKRIYIQGEPGRGKSTFAVKLVHDWCNDYQPSSAAPIEKSAFGDGLTLQKFKLLFFISLRDSRGQTDVTQMIKKQLIDKMFSEDERADVYKLFVKIMKTEICLVVREGLDEWTPPDGSNVAEPSMAGFQKDTCTILTTSRPWKLADERIKNSQIDSLLEIEGITCPYAFSKNILRCLICETTKLNTAVNEFQLFVQDRKLESLSSSPMLYALVICTWVDKIGVEEYLKGSSLCALYTTLLECLCKKANIAIGYFNDSNAPPVQCFYSTSYIQPNIEHLDRLAYAAFKLLFSFERESSIVFNDKILSNYFSHEAFSDSKLFSLKAGILTNRKDKSRTGCSNSFVHITLQEFLAAYHIACNPNVVDEISTFLSLNKESYLEISQVLIFLCGMNISVANKLSALMYKCDMDYFEVDGQSDFFQTTIESGIREAVANKQDGICLKLDYCCIEIRKITDKNTRDLQLVYSTITSNVERLSVVSSSVFSIPNDIPARNKLKSSVEVNLSACHKLTSLELVGKDIWLGDTASSTKAKHPVLIVLNRADEVQCADPRPVLPSLKRIDLHDVTCSSTWLHSLFSTLLTCDHKVVCELEDCYINSCAESVSSKIQTGKHKMHISMYDSPGLREALRGLNIMSLTLSGAKGRLEVKCVESFKQLLSSLKQLDSLSIYLYESPGLWDAVSCLNIKSLTLRGFNGRLNVKCVESFKQSLSSFKQLDLLSINVYDISEKWKYRTLSETLSIDMSNSPRLWNALDGLNIKSLIMNGWNGQLDVTFLESFKQTLSSLKHLETINIDMNASPGLLEAVKGLNIKSLNLTGCNKLLDVKFVESFKQTLSSLKLMDSLRIDMYASPVLLEALNGLNIKSLTLRFWNYNILKVIHVQSVSHTTSSLKQLETLTICVRNYIEIQLPQSLKYVNIYCCALYPSDLRKLVETLSACAQKIEGKLEFGCSTYNRGFFCTRIPVEEYMAIRQELEALKNVSVKRFQIFERIRPNMQTGSAVSSWSVSGICDADDDHGDFGNVHEDTYRQFIEPHILIIHRISMRFVISPASISKIREYDCMTRL</sequence>